<sequence length="421" mass="45756">MPGIYQSRKGPRALGTVRFAEIEEKARQVLKDHPEAFWYAYGSAGTGGTCDANLRAFTKFAIVPRMLVNASPPNRSLEVTLFGTKYPAPVLVAPIGVQNIFHPDAEEASAAAAGRVGLPYLMSTASSRSIEIVARANGPGKPRWYQLYWPRTQEITLSLLSRAKAAGFSALIVTLDTMTVGWRPHDLAHAYLPFAHSVGCQVGRSDPVFMAKFGRKPIVEERPIFPYRPEQRDAEFAAGDEKAKEDVLLGREWLGEISSGTFRGWEDLELVRKNWEGPLILKGIQSVRDAEMALAHGADGIIVSNHGGRQVDGALPSLFALERIMRSEKIRKAQATGKLTILFDSGIRSGPDIVKALALGAQAVLLGRPWLYGMIAGGQAGAEQVLQHTISDLDTTMALSGLRTVSDVQGMGEEVVVRVDL</sequence>
<dbReference type="EMBL" id="VDMD01000002">
    <property type="protein sequence ID" value="TRM67374.1"/>
    <property type="molecule type" value="Genomic_DNA"/>
</dbReference>
<feature type="binding site" evidence="5">
    <location>
        <begin position="94"/>
        <end position="96"/>
    </location>
    <ligand>
        <name>FMN</name>
        <dbReference type="ChEBI" id="CHEBI:58210"/>
    </ligand>
</feature>
<evidence type="ECO:0000256" key="2">
    <source>
        <dbReference type="ARBA" id="ARBA00023002"/>
    </source>
</evidence>
<feature type="binding site" evidence="5">
    <location>
        <position position="146"/>
    </location>
    <ligand>
        <name>FMN</name>
        <dbReference type="ChEBI" id="CHEBI:58210"/>
    </ligand>
</feature>
<feature type="binding site" evidence="5">
    <location>
        <position position="282"/>
    </location>
    <ligand>
        <name>FMN</name>
        <dbReference type="ChEBI" id="CHEBI:58210"/>
    </ligand>
</feature>
<feature type="binding site" evidence="5">
    <location>
        <position position="148"/>
    </location>
    <ligand>
        <name>glyoxylate</name>
        <dbReference type="ChEBI" id="CHEBI:36655"/>
    </ligand>
</feature>
<dbReference type="InterPro" id="IPR037396">
    <property type="entry name" value="FMN_HAD"/>
</dbReference>
<evidence type="ECO:0000256" key="3">
    <source>
        <dbReference type="ARBA" id="ARBA00024042"/>
    </source>
</evidence>
<dbReference type="PANTHER" id="PTHR10578:SF86">
    <property type="entry name" value="DEPENDENT DEHYDROGENASE, PUTATIVE (AFU_ORTHOLOGUE AFUA_6G02720)-RELATED"/>
    <property type="match status" value="1"/>
</dbReference>
<feature type="binding site" evidence="5">
    <location>
        <position position="306"/>
    </location>
    <ligand>
        <name>glyoxylate</name>
        <dbReference type="ChEBI" id="CHEBI:36655"/>
    </ligand>
</feature>
<dbReference type="Pfam" id="PF01070">
    <property type="entry name" value="FMN_dh"/>
    <property type="match status" value="1"/>
</dbReference>
<protein>
    <submittedName>
        <fullName evidence="7">FMN-dependent dehydrogenase</fullName>
    </submittedName>
</protein>
<comment type="cofactor">
    <cofactor evidence="1">
        <name>FMN</name>
        <dbReference type="ChEBI" id="CHEBI:58210"/>
    </cofactor>
</comment>
<evidence type="ECO:0000256" key="4">
    <source>
        <dbReference type="PIRSR" id="PIRSR000138-1"/>
    </source>
</evidence>
<comment type="similarity">
    <text evidence="3">Belongs to the FMN-dependent alpha-hydroxy acid dehydrogenase family.</text>
</comment>
<organism evidence="7 8">
    <name type="scientific">Schizophyllum amplum</name>
    <dbReference type="NCBI Taxonomy" id="97359"/>
    <lineage>
        <taxon>Eukaryota</taxon>
        <taxon>Fungi</taxon>
        <taxon>Dikarya</taxon>
        <taxon>Basidiomycota</taxon>
        <taxon>Agaricomycotina</taxon>
        <taxon>Agaricomycetes</taxon>
        <taxon>Agaricomycetidae</taxon>
        <taxon>Agaricales</taxon>
        <taxon>Schizophyllaceae</taxon>
        <taxon>Schizophyllum</taxon>
    </lineage>
</organism>
<dbReference type="PROSITE" id="PS00557">
    <property type="entry name" value="FMN_HYDROXY_ACID_DH_1"/>
    <property type="match status" value="1"/>
</dbReference>
<gene>
    <name evidence="7" type="ORF">BD626DRAFT_544891</name>
</gene>
<feature type="binding site" evidence="5">
    <location>
        <position position="304"/>
    </location>
    <ligand>
        <name>FMN</name>
        <dbReference type="ChEBI" id="CHEBI:58210"/>
    </ligand>
</feature>
<evidence type="ECO:0000259" key="6">
    <source>
        <dbReference type="PROSITE" id="PS51349"/>
    </source>
</evidence>
<dbReference type="STRING" id="97359.A0A550CRH6"/>
<dbReference type="Gene3D" id="3.20.20.70">
    <property type="entry name" value="Aldolase class I"/>
    <property type="match status" value="1"/>
</dbReference>
<name>A0A550CRH6_9AGAR</name>
<feature type="binding site" evidence="5">
    <location>
        <position position="309"/>
    </location>
    <ligand>
        <name>glyoxylate</name>
        <dbReference type="ChEBI" id="CHEBI:36655"/>
    </ligand>
</feature>
<keyword evidence="2" id="KW-0560">Oxidoreductase</keyword>
<dbReference type="InterPro" id="IPR012133">
    <property type="entry name" value="Alpha-hydoxy_acid_DH_FMN"/>
</dbReference>
<evidence type="ECO:0000313" key="7">
    <source>
        <dbReference type="EMBL" id="TRM67374.1"/>
    </source>
</evidence>
<keyword evidence="5" id="KW-0288">FMN</keyword>
<dbReference type="GO" id="GO:0016491">
    <property type="term" value="F:oxidoreductase activity"/>
    <property type="evidence" value="ECO:0007669"/>
    <property type="project" value="UniProtKB-KW"/>
</dbReference>
<feature type="binding site" evidence="5">
    <location>
        <position position="39"/>
    </location>
    <ligand>
        <name>glyoxylate</name>
        <dbReference type="ChEBI" id="CHEBI:36655"/>
    </ligand>
</feature>
<dbReference type="InterPro" id="IPR000262">
    <property type="entry name" value="FMN-dep_DH"/>
</dbReference>
<reference evidence="7 8" key="1">
    <citation type="journal article" date="2019" name="New Phytol.">
        <title>Comparative genomics reveals unique wood-decay strategies and fruiting body development in the Schizophyllaceae.</title>
        <authorList>
            <person name="Almasi E."/>
            <person name="Sahu N."/>
            <person name="Krizsan K."/>
            <person name="Balint B."/>
            <person name="Kovacs G.M."/>
            <person name="Kiss B."/>
            <person name="Cseklye J."/>
            <person name="Drula E."/>
            <person name="Henrissat B."/>
            <person name="Nagy I."/>
            <person name="Chovatia M."/>
            <person name="Adam C."/>
            <person name="LaButti K."/>
            <person name="Lipzen A."/>
            <person name="Riley R."/>
            <person name="Grigoriev I.V."/>
            <person name="Nagy L.G."/>
        </authorList>
    </citation>
    <scope>NUCLEOTIDE SEQUENCE [LARGE SCALE GENOMIC DNA]</scope>
    <source>
        <strain evidence="7 8">NL-1724</strain>
    </source>
</reference>
<dbReference type="SUPFAM" id="SSF51395">
    <property type="entry name" value="FMN-linked oxidoreductases"/>
    <property type="match status" value="1"/>
</dbReference>
<feature type="domain" description="FMN hydroxy acid dehydrogenase" evidence="6">
    <location>
        <begin position="13"/>
        <end position="418"/>
    </location>
</feature>
<dbReference type="PANTHER" id="PTHR10578">
    <property type="entry name" value="S -2-HYDROXY-ACID OXIDASE-RELATED"/>
    <property type="match status" value="1"/>
</dbReference>
<dbReference type="Proteomes" id="UP000320762">
    <property type="component" value="Unassembled WGS sequence"/>
</dbReference>
<keyword evidence="8" id="KW-1185">Reference proteome</keyword>
<evidence type="ECO:0000313" key="8">
    <source>
        <dbReference type="Proteomes" id="UP000320762"/>
    </source>
</evidence>
<dbReference type="GO" id="GO:0010181">
    <property type="term" value="F:FMN binding"/>
    <property type="evidence" value="ECO:0007669"/>
    <property type="project" value="InterPro"/>
</dbReference>
<comment type="caution">
    <text evidence="7">The sequence shown here is derived from an EMBL/GenBank/DDBJ whole genome shotgun (WGS) entry which is preliminary data.</text>
</comment>
<dbReference type="AlphaFoldDB" id="A0A550CRH6"/>
<dbReference type="InterPro" id="IPR013785">
    <property type="entry name" value="Aldolase_TIM"/>
</dbReference>
<feature type="binding site" evidence="5">
    <location>
        <position position="183"/>
    </location>
    <ligand>
        <name>glyoxylate</name>
        <dbReference type="ChEBI" id="CHEBI:36655"/>
    </ligand>
</feature>
<evidence type="ECO:0000256" key="5">
    <source>
        <dbReference type="PIRSR" id="PIRSR000138-2"/>
    </source>
</evidence>
<dbReference type="PIRSF" id="PIRSF000138">
    <property type="entry name" value="Al-hdrx_acd_dh"/>
    <property type="match status" value="1"/>
</dbReference>
<accession>A0A550CRH6</accession>
<evidence type="ECO:0000256" key="1">
    <source>
        <dbReference type="ARBA" id="ARBA00001917"/>
    </source>
</evidence>
<dbReference type="InterPro" id="IPR008259">
    <property type="entry name" value="FMN_hydac_DH_AS"/>
</dbReference>
<dbReference type="OrthoDB" id="25826at2759"/>
<feature type="active site" description="Proton acceptor" evidence="4">
    <location>
        <position position="306"/>
    </location>
</feature>
<proteinExistence type="inferred from homology"/>
<feature type="binding site" evidence="5">
    <location>
        <position position="123"/>
    </location>
    <ligand>
        <name>FMN</name>
        <dbReference type="ChEBI" id="CHEBI:58210"/>
    </ligand>
</feature>
<feature type="binding site" evidence="5">
    <location>
        <begin position="367"/>
        <end position="368"/>
    </location>
    <ligand>
        <name>FMN</name>
        <dbReference type="ChEBI" id="CHEBI:58210"/>
    </ligand>
</feature>
<dbReference type="PROSITE" id="PS51349">
    <property type="entry name" value="FMN_HYDROXY_ACID_DH_2"/>
    <property type="match status" value="1"/>
</dbReference>
<feature type="binding site" evidence="5">
    <location>
        <position position="174"/>
    </location>
    <ligand>
        <name>FMN</name>
        <dbReference type="ChEBI" id="CHEBI:58210"/>
    </ligand>
</feature>
<feature type="binding site" evidence="5">
    <location>
        <begin position="344"/>
        <end position="348"/>
    </location>
    <ligand>
        <name>FMN</name>
        <dbReference type="ChEBI" id="CHEBI:58210"/>
    </ligand>
</feature>
<keyword evidence="5" id="KW-0285">Flavoprotein</keyword>